<dbReference type="EMBL" id="JAGMWT010000001">
    <property type="protein sequence ID" value="KAH7138202.1"/>
    <property type="molecule type" value="Genomic_DNA"/>
</dbReference>
<dbReference type="Pfam" id="PF13934">
    <property type="entry name" value="ELYS"/>
    <property type="match status" value="1"/>
</dbReference>
<dbReference type="AlphaFoldDB" id="A0A9P9EIR1"/>
<comment type="caution">
    <text evidence="4">The sequence shown here is derived from an EMBL/GenBank/DDBJ whole genome shotgun (WGS) entry which is preliminary data.</text>
</comment>
<feature type="domain" description="ELYS-like" evidence="3">
    <location>
        <begin position="35"/>
        <end position="269"/>
    </location>
</feature>
<evidence type="ECO:0000256" key="1">
    <source>
        <dbReference type="ARBA" id="ARBA00004123"/>
    </source>
</evidence>
<keyword evidence="5" id="KW-1185">Reference proteome</keyword>
<dbReference type="OrthoDB" id="20729at2759"/>
<protein>
    <submittedName>
        <fullName evidence="4">Nuclear pore complex assembly-domain-containing protein</fullName>
    </submittedName>
</protein>
<evidence type="ECO:0000256" key="2">
    <source>
        <dbReference type="ARBA" id="ARBA00023242"/>
    </source>
</evidence>
<comment type="subcellular location">
    <subcellularLocation>
        <location evidence="1">Nucleus</location>
    </subcellularLocation>
</comment>
<keyword evidence="2" id="KW-0539">Nucleus</keyword>
<evidence type="ECO:0000313" key="4">
    <source>
        <dbReference type="EMBL" id="KAH7138202.1"/>
    </source>
</evidence>
<sequence length="332" mass="38366">MLDIEDFDAVFRGNSYSSELVLEIERFKKIVGGKCFYERLLELLHIKYLAAGRRIYPPNSKDLLHELHKRIVSAPIALHYKHCLLFYLLKDLSPTFHDQNELASTFAGKVHLEKKFWTFIEGLWALDHVQFETAVGNLTHPSIIPTFPDEIMLVLLTRRNLESVPTADILPLAYYNCTNPPLANAEVKTEFVRYMANRDVTETFYWIRARPEHEHKQLLELLVEQTLHKHAHNQDESEVYPREVRAIEFVGLPFSEEEERWVETFLTEGKGRNFSGAADTVTMRRIAMGRLADVTRDGMAKGKRIEGVNWDVLKDGVKRGLGPRQSEGRFTV</sequence>
<dbReference type="Proteomes" id="UP000700596">
    <property type="component" value="Unassembled WGS sequence"/>
</dbReference>
<dbReference type="InterPro" id="IPR025151">
    <property type="entry name" value="ELYS_dom"/>
</dbReference>
<organism evidence="4 5">
    <name type="scientific">Dendryphion nanum</name>
    <dbReference type="NCBI Taxonomy" id="256645"/>
    <lineage>
        <taxon>Eukaryota</taxon>
        <taxon>Fungi</taxon>
        <taxon>Dikarya</taxon>
        <taxon>Ascomycota</taxon>
        <taxon>Pezizomycotina</taxon>
        <taxon>Dothideomycetes</taxon>
        <taxon>Pleosporomycetidae</taxon>
        <taxon>Pleosporales</taxon>
        <taxon>Torulaceae</taxon>
        <taxon>Dendryphion</taxon>
    </lineage>
</organism>
<gene>
    <name evidence="4" type="ORF">B0J11DRAFT_609793</name>
</gene>
<evidence type="ECO:0000259" key="3">
    <source>
        <dbReference type="Pfam" id="PF13934"/>
    </source>
</evidence>
<accession>A0A9P9EIR1</accession>
<evidence type="ECO:0000313" key="5">
    <source>
        <dbReference type="Proteomes" id="UP000700596"/>
    </source>
</evidence>
<reference evidence="4" key="1">
    <citation type="journal article" date="2021" name="Nat. Commun.">
        <title>Genetic determinants of endophytism in the Arabidopsis root mycobiome.</title>
        <authorList>
            <person name="Mesny F."/>
            <person name="Miyauchi S."/>
            <person name="Thiergart T."/>
            <person name="Pickel B."/>
            <person name="Atanasova L."/>
            <person name="Karlsson M."/>
            <person name="Huettel B."/>
            <person name="Barry K.W."/>
            <person name="Haridas S."/>
            <person name="Chen C."/>
            <person name="Bauer D."/>
            <person name="Andreopoulos W."/>
            <person name="Pangilinan J."/>
            <person name="LaButti K."/>
            <person name="Riley R."/>
            <person name="Lipzen A."/>
            <person name="Clum A."/>
            <person name="Drula E."/>
            <person name="Henrissat B."/>
            <person name="Kohler A."/>
            <person name="Grigoriev I.V."/>
            <person name="Martin F.M."/>
            <person name="Hacquard S."/>
        </authorList>
    </citation>
    <scope>NUCLEOTIDE SEQUENCE</scope>
    <source>
        <strain evidence="4">MPI-CAGE-CH-0243</strain>
    </source>
</reference>
<proteinExistence type="predicted"/>
<name>A0A9P9EIR1_9PLEO</name>
<dbReference type="GO" id="GO:0005634">
    <property type="term" value="C:nucleus"/>
    <property type="evidence" value="ECO:0007669"/>
    <property type="project" value="UniProtKB-SubCell"/>
</dbReference>